<protein>
    <recommendedName>
        <fullName evidence="6">Glycosyl hydrolase family 95 N-terminal domain-containing protein</fullName>
    </recommendedName>
</protein>
<dbReference type="Gene3D" id="2.60.40.1180">
    <property type="entry name" value="Golgi alpha-mannosidase II"/>
    <property type="match status" value="1"/>
</dbReference>
<evidence type="ECO:0000259" key="2">
    <source>
        <dbReference type="Pfam" id="PF21307"/>
    </source>
</evidence>
<dbReference type="Pfam" id="PF22124">
    <property type="entry name" value="Glyco_hydro_95_cat"/>
    <property type="match status" value="1"/>
</dbReference>
<dbReference type="PANTHER" id="PTHR31084:SF0">
    <property type="entry name" value="ALPHA-L-FUCOSIDASE 2"/>
    <property type="match status" value="1"/>
</dbReference>
<evidence type="ECO:0000313" key="4">
    <source>
        <dbReference type="EMBL" id="TWU50620.1"/>
    </source>
</evidence>
<dbReference type="PANTHER" id="PTHR31084">
    <property type="entry name" value="ALPHA-L-FUCOSIDASE 2"/>
    <property type="match status" value="1"/>
</dbReference>
<keyword evidence="5" id="KW-1185">Reference proteome</keyword>
<dbReference type="GO" id="GO:0004560">
    <property type="term" value="F:alpha-L-fucosidase activity"/>
    <property type="evidence" value="ECO:0007669"/>
    <property type="project" value="TreeGrafter"/>
</dbReference>
<dbReference type="InterPro" id="IPR013780">
    <property type="entry name" value="Glyco_hydro_b"/>
</dbReference>
<reference evidence="4 5" key="1">
    <citation type="submission" date="2019-02" db="EMBL/GenBank/DDBJ databases">
        <title>Deep-cultivation of Planctomycetes and their phenomic and genomic characterization uncovers novel biology.</title>
        <authorList>
            <person name="Wiegand S."/>
            <person name="Jogler M."/>
            <person name="Boedeker C."/>
            <person name="Pinto D."/>
            <person name="Vollmers J."/>
            <person name="Rivas-Marin E."/>
            <person name="Kohn T."/>
            <person name="Peeters S.H."/>
            <person name="Heuer A."/>
            <person name="Rast P."/>
            <person name="Oberbeckmann S."/>
            <person name="Bunk B."/>
            <person name="Jeske O."/>
            <person name="Meyerdierks A."/>
            <person name="Storesund J.E."/>
            <person name="Kallscheuer N."/>
            <person name="Luecker S."/>
            <person name="Lage O.M."/>
            <person name="Pohl T."/>
            <person name="Merkel B.J."/>
            <person name="Hornburger P."/>
            <person name="Mueller R.-W."/>
            <person name="Bruemmer F."/>
            <person name="Labrenz M."/>
            <person name="Spormann A.M."/>
            <person name="Op Den Camp H."/>
            <person name="Overmann J."/>
            <person name="Amann R."/>
            <person name="Jetten M.S.M."/>
            <person name="Mascher T."/>
            <person name="Medema M.H."/>
            <person name="Devos D.P."/>
            <person name="Kaster A.-K."/>
            <person name="Ovreas L."/>
            <person name="Rohde M."/>
            <person name="Galperin M.Y."/>
            <person name="Jogler C."/>
        </authorList>
    </citation>
    <scope>NUCLEOTIDE SEQUENCE [LARGE SCALE GENOMIC DNA]</scope>
    <source>
        <strain evidence="4 5">Poly51</strain>
    </source>
</reference>
<dbReference type="GO" id="GO:0005975">
    <property type="term" value="P:carbohydrate metabolic process"/>
    <property type="evidence" value="ECO:0007669"/>
    <property type="project" value="InterPro"/>
</dbReference>
<organism evidence="4 5">
    <name type="scientific">Rubripirellula tenax</name>
    <dbReference type="NCBI Taxonomy" id="2528015"/>
    <lineage>
        <taxon>Bacteria</taxon>
        <taxon>Pseudomonadati</taxon>
        <taxon>Planctomycetota</taxon>
        <taxon>Planctomycetia</taxon>
        <taxon>Pirellulales</taxon>
        <taxon>Pirellulaceae</taxon>
        <taxon>Rubripirellula</taxon>
    </lineage>
</organism>
<feature type="signal peptide" evidence="1">
    <location>
        <begin position="1"/>
        <end position="36"/>
    </location>
</feature>
<accession>A0A5C6EQQ8</accession>
<dbReference type="InterPro" id="IPR054363">
    <property type="entry name" value="GH95_cat"/>
</dbReference>
<dbReference type="EMBL" id="SJPW01000005">
    <property type="protein sequence ID" value="TWU50620.1"/>
    <property type="molecule type" value="Genomic_DNA"/>
</dbReference>
<feature type="chain" id="PRO_5022698994" description="Glycosyl hydrolase family 95 N-terminal domain-containing protein" evidence="1">
    <location>
        <begin position="37"/>
        <end position="793"/>
    </location>
</feature>
<evidence type="ECO:0000256" key="1">
    <source>
        <dbReference type="SAM" id="SignalP"/>
    </source>
</evidence>
<evidence type="ECO:0000259" key="3">
    <source>
        <dbReference type="Pfam" id="PF22124"/>
    </source>
</evidence>
<dbReference type="InterPro" id="IPR049053">
    <property type="entry name" value="AFCA-like_C"/>
</dbReference>
<dbReference type="AlphaFoldDB" id="A0A5C6EQQ8"/>
<name>A0A5C6EQQ8_9BACT</name>
<evidence type="ECO:0008006" key="6">
    <source>
        <dbReference type="Google" id="ProtNLM"/>
    </source>
</evidence>
<sequence precursor="true">MPPVLFVNLKMNFAIKTVSFHVLLLALVGLPSPTSAEVTNEVDWSSFLARHDLVWTRAPMAWHDGPFLGNGMLGSMLHQTDDHHLRISLGRADVEDHQTKGQPFISQSRLPNGYFKLKTSGKITGFSGRLDLYNAEARVRVTTDRGTIDIRGIVHSDDMVILYDLKPSDGEVAMELDFIPLKAIAPARLQADREVASKGDKAHPSRKGWAAAPYQYNPEPVLTKIDGYHVSQQSLVAGGETGTAWTIKNRPDGAKQLLVSIEHSFPQATAAKNAVDHLKKINDESMESFVQRHRVWWHRYYPKSFLSLDDTRMESFYWIQVYKFGAGARKGRAFMDTMGPWMVENTAWANGWFNLNTQLSYWFLSTANRLEVAESLFTKLDEKLPTLVANMPDQYGGQCAGMSTIVPQTFISKFPSGKLGFTGELLWTCHDYWLMLERTMDRQRTTEKFFPLLKKSVHTYLHFMVEGEDGLIHLPHTRSPEYGAGEDCNFNLALFRWGLRTLVNIDDRYGINDPLLPKWNDVLSRLVDYPKNENGFMVAKDFPFEQSHRHYSHLLMIYPICEINIDQPKNRDLIAKSVDHWINYPGRGNAGYSWSGAAAMYALQGDGEKAAGYLNTFLKMQELYPNNPAMIHPTTMYTETKRIQPVTETPLSLCDSLQLMLLQSWGDKIRVFPAVPASWNNLCFDGMLAAGGFKIGAVRTNGKTQFVSVESLAGSPCIVRTDVSEMDVYINGVAATKQQVVKNEEGSWELDLKKGDEAILTSNALKDTDLRIQPVAANKATQNSFGLNDVHLN</sequence>
<dbReference type="InterPro" id="IPR012341">
    <property type="entry name" value="6hp_glycosidase-like_sf"/>
</dbReference>
<feature type="domain" description="Alpha fucosidase A-like C-terminal" evidence="2">
    <location>
        <begin position="663"/>
        <end position="755"/>
    </location>
</feature>
<evidence type="ECO:0000313" key="5">
    <source>
        <dbReference type="Proteomes" id="UP000318288"/>
    </source>
</evidence>
<keyword evidence="1" id="KW-0732">Signal</keyword>
<dbReference type="RefSeq" id="WP_146459335.1">
    <property type="nucleotide sequence ID" value="NZ_SJPW01000005.1"/>
</dbReference>
<comment type="caution">
    <text evidence="4">The sequence shown here is derived from an EMBL/GenBank/DDBJ whole genome shotgun (WGS) entry which is preliminary data.</text>
</comment>
<dbReference type="Proteomes" id="UP000318288">
    <property type="component" value="Unassembled WGS sequence"/>
</dbReference>
<dbReference type="Pfam" id="PF21307">
    <property type="entry name" value="Glyco_hydro_95_C"/>
    <property type="match status" value="1"/>
</dbReference>
<dbReference type="Gene3D" id="1.50.10.10">
    <property type="match status" value="1"/>
</dbReference>
<gene>
    <name evidence="4" type="ORF">Poly51_39120</name>
</gene>
<feature type="domain" description="Glycosyl hydrolase family 95 catalytic" evidence="3">
    <location>
        <begin position="324"/>
        <end position="626"/>
    </location>
</feature>
<dbReference type="InterPro" id="IPR008928">
    <property type="entry name" value="6-hairpin_glycosidase_sf"/>
</dbReference>
<dbReference type="SUPFAM" id="SSF48208">
    <property type="entry name" value="Six-hairpin glycosidases"/>
    <property type="match status" value="1"/>
</dbReference>
<proteinExistence type="predicted"/>
<dbReference type="OrthoDB" id="9802600at2"/>